<dbReference type="GO" id="GO:0006635">
    <property type="term" value="P:fatty acid beta-oxidation"/>
    <property type="evidence" value="ECO:0007669"/>
    <property type="project" value="TreeGrafter"/>
</dbReference>
<keyword evidence="5" id="KW-1185">Reference proteome</keyword>
<evidence type="ECO:0000313" key="5">
    <source>
        <dbReference type="Proteomes" id="UP000245942"/>
    </source>
</evidence>
<dbReference type="InterPro" id="IPR054357">
    <property type="entry name" value="MFE-2_N"/>
</dbReference>
<sequence length="331" mass="35089">MAPSVDFSKSVGFDLGDQPVSWQKRDCLLYNVSLYPFSASSTSGGKPEEELNYLYEKSKAFRVIPSYPLVLPLKGATSEVNDFAQMVAGRGAVDGFPALDPNTIVHAEQSLELHAPIPTSSGDGWKLQKRVSAVHDKKSGLIMETEAKLVDPSGKLVATMIGSSFYRGGGQGTNFSKSIVSKPPTASPPKDRSPDYSQTTQTSGLQAVLYRLSGDYNPLHIDPSIGSRGGLGGVILHGLCSYGIAMRAILKSLDPQDGLADESGVELKSVSARFTSPVKPGDELRTDVWVIGEEGQGEKVLAFEQTVVATGKKSLGGGRAVVKAGKGKSKL</sequence>
<evidence type="ECO:0000259" key="3">
    <source>
        <dbReference type="Pfam" id="PF22622"/>
    </source>
</evidence>
<evidence type="ECO:0008006" key="6">
    <source>
        <dbReference type="Google" id="ProtNLM"/>
    </source>
</evidence>
<protein>
    <recommendedName>
        <fullName evidence="6">MaoC-like domain-containing protein</fullName>
    </recommendedName>
</protein>
<accession>A0A316U5E8</accession>
<dbReference type="Pfam" id="PF01575">
    <property type="entry name" value="MaoC_dehydratas"/>
    <property type="match status" value="1"/>
</dbReference>
<dbReference type="GO" id="GO:0044594">
    <property type="term" value="F:17-beta-hydroxysteroid dehydrogenase (NAD+) activity"/>
    <property type="evidence" value="ECO:0007669"/>
    <property type="project" value="TreeGrafter"/>
</dbReference>
<dbReference type="GO" id="GO:0004300">
    <property type="term" value="F:enoyl-CoA hydratase activity"/>
    <property type="evidence" value="ECO:0007669"/>
    <property type="project" value="TreeGrafter"/>
</dbReference>
<reference evidence="4 5" key="1">
    <citation type="journal article" date="2018" name="Mol. Biol. Evol.">
        <title>Broad Genomic Sampling Reveals a Smut Pathogenic Ancestry of the Fungal Clade Ustilaginomycotina.</title>
        <authorList>
            <person name="Kijpornyongpan T."/>
            <person name="Mondo S.J."/>
            <person name="Barry K."/>
            <person name="Sandor L."/>
            <person name="Lee J."/>
            <person name="Lipzen A."/>
            <person name="Pangilinan J."/>
            <person name="LaButti K."/>
            <person name="Hainaut M."/>
            <person name="Henrissat B."/>
            <person name="Grigoriev I.V."/>
            <person name="Spatafora J.W."/>
            <person name="Aime M.C."/>
        </authorList>
    </citation>
    <scope>NUCLEOTIDE SEQUENCE [LARGE SCALE GENOMIC DNA]</scope>
    <source>
        <strain evidence="4 5">MCA 4718</strain>
    </source>
</reference>
<dbReference type="GeneID" id="37014402"/>
<feature type="region of interest" description="Disordered" evidence="1">
    <location>
        <begin position="175"/>
        <end position="201"/>
    </location>
</feature>
<dbReference type="PANTHER" id="PTHR13078:SF57">
    <property type="entry name" value="DEHYDRATASE, PUTATIVE (AFU_ORTHOLOGUE AFUA_5G00640)-RELATED"/>
    <property type="match status" value="1"/>
</dbReference>
<evidence type="ECO:0000313" key="4">
    <source>
        <dbReference type="EMBL" id="PWN20459.1"/>
    </source>
</evidence>
<dbReference type="GO" id="GO:0005777">
    <property type="term" value="C:peroxisome"/>
    <property type="evidence" value="ECO:0007669"/>
    <property type="project" value="TreeGrafter"/>
</dbReference>
<dbReference type="Proteomes" id="UP000245942">
    <property type="component" value="Unassembled WGS sequence"/>
</dbReference>
<dbReference type="Pfam" id="PF22622">
    <property type="entry name" value="MFE-2_hydrat-2_N"/>
    <property type="match status" value="1"/>
</dbReference>
<dbReference type="InterPro" id="IPR029069">
    <property type="entry name" value="HotDog_dom_sf"/>
</dbReference>
<evidence type="ECO:0000256" key="1">
    <source>
        <dbReference type="SAM" id="MobiDB-lite"/>
    </source>
</evidence>
<dbReference type="GO" id="GO:0003857">
    <property type="term" value="F:(3S)-3-hydroxyacyl-CoA dehydrogenase (NAD+) activity"/>
    <property type="evidence" value="ECO:0007669"/>
    <property type="project" value="TreeGrafter"/>
</dbReference>
<dbReference type="Gene3D" id="3.10.129.10">
    <property type="entry name" value="Hotdog Thioesterase"/>
    <property type="match status" value="1"/>
</dbReference>
<dbReference type="PANTHER" id="PTHR13078">
    <property type="entry name" value="PEROXISOMAL MULTIFUNCTIONAL ENZYME TYPE 2-RELATED"/>
    <property type="match status" value="1"/>
</dbReference>
<dbReference type="AlphaFoldDB" id="A0A316U5E8"/>
<feature type="domain" description="MaoC-like" evidence="2">
    <location>
        <begin position="190"/>
        <end position="309"/>
    </location>
</feature>
<dbReference type="STRING" id="1684307.A0A316U5E8"/>
<dbReference type="SUPFAM" id="SSF54637">
    <property type="entry name" value="Thioesterase/thiol ester dehydrase-isomerase"/>
    <property type="match status" value="2"/>
</dbReference>
<evidence type="ECO:0000259" key="2">
    <source>
        <dbReference type="Pfam" id="PF01575"/>
    </source>
</evidence>
<organism evidence="4 5">
    <name type="scientific">Pseudomicrostroma glucosiphilum</name>
    <dbReference type="NCBI Taxonomy" id="1684307"/>
    <lineage>
        <taxon>Eukaryota</taxon>
        <taxon>Fungi</taxon>
        <taxon>Dikarya</taxon>
        <taxon>Basidiomycota</taxon>
        <taxon>Ustilaginomycotina</taxon>
        <taxon>Exobasidiomycetes</taxon>
        <taxon>Microstromatales</taxon>
        <taxon>Microstromatales incertae sedis</taxon>
        <taxon>Pseudomicrostroma</taxon>
    </lineage>
</organism>
<feature type="domain" description="Peroxisomal multifunctional enzyme type 2-like N-terminal" evidence="3">
    <location>
        <begin position="23"/>
        <end position="168"/>
    </location>
</feature>
<name>A0A316U5E8_9BASI</name>
<dbReference type="RefSeq" id="XP_025347619.1">
    <property type="nucleotide sequence ID" value="XM_025492668.1"/>
</dbReference>
<proteinExistence type="predicted"/>
<dbReference type="OrthoDB" id="60204at2759"/>
<dbReference type="EMBL" id="KZ819328">
    <property type="protein sequence ID" value="PWN20459.1"/>
    <property type="molecule type" value="Genomic_DNA"/>
</dbReference>
<dbReference type="InterPro" id="IPR002539">
    <property type="entry name" value="MaoC-like_dom"/>
</dbReference>
<dbReference type="CDD" id="cd03448">
    <property type="entry name" value="HDE_HSD"/>
    <property type="match status" value="1"/>
</dbReference>
<gene>
    <name evidence="4" type="ORF">BCV69DRAFT_283341</name>
</gene>